<reference evidence="3" key="2">
    <citation type="submission" date="2022-06" db="EMBL/GenBank/DDBJ databases">
        <title>Draft genome sequence of Burkholderia glumae strain GR20004 isolated from rice panicle showing bacterial panicle blight.</title>
        <authorList>
            <person name="Choi S.Y."/>
            <person name="Lee Y.H."/>
        </authorList>
    </citation>
    <scope>NUCLEOTIDE SEQUENCE</scope>
    <source>
        <strain evidence="3">GR20004</strain>
    </source>
</reference>
<dbReference type="Proteomes" id="UP001056386">
    <property type="component" value="Chromosome 2"/>
</dbReference>
<dbReference type="EMBL" id="CP065600">
    <property type="protein sequence ID" value="QPQ89894.1"/>
    <property type="molecule type" value="Genomic_DNA"/>
</dbReference>
<protein>
    <submittedName>
        <fullName evidence="2">Uncharacterized protein</fullName>
    </submittedName>
</protein>
<feature type="compositionally biased region" description="Low complexity" evidence="1">
    <location>
        <begin position="83"/>
        <end position="97"/>
    </location>
</feature>
<evidence type="ECO:0000313" key="4">
    <source>
        <dbReference type="Proteomes" id="UP000594892"/>
    </source>
</evidence>
<organism evidence="2 4">
    <name type="scientific">Burkholderia glumae</name>
    <name type="common">Pseudomonas glumae</name>
    <dbReference type="NCBI Taxonomy" id="337"/>
    <lineage>
        <taxon>Bacteria</taxon>
        <taxon>Pseudomonadati</taxon>
        <taxon>Pseudomonadota</taxon>
        <taxon>Betaproteobacteria</taxon>
        <taxon>Burkholderiales</taxon>
        <taxon>Burkholderiaceae</taxon>
        <taxon>Burkholderia</taxon>
    </lineage>
</organism>
<gene>
    <name evidence="2" type="ORF">I6H06_09815</name>
    <name evidence="3" type="ORF">NFI99_06870</name>
</gene>
<evidence type="ECO:0000313" key="3">
    <source>
        <dbReference type="EMBL" id="USS41970.1"/>
    </source>
</evidence>
<evidence type="ECO:0000313" key="2">
    <source>
        <dbReference type="EMBL" id="QPQ89894.1"/>
    </source>
</evidence>
<dbReference type="EMBL" id="CP099583">
    <property type="protein sequence ID" value="USS41970.1"/>
    <property type="molecule type" value="Genomic_DNA"/>
</dbReference>
<sequence length="125" mass="13788">MKRTLSSRIQQLTAYDPAGRMERQMVQRHHAPEALSARRYHHDTAGQFTQIEDNRPGAVDYRYDPISRLIEAIGPGRPERRAAASAAARPRAQGAAPASGRITRCFVLTLSVQLPYTGVFTGSSP</sequence>
<accession>A0AAP9XXL6</accession>
<dbReference type="GeneID" id="45699013"/>
<dbReference type="RefSeq" id="WP_173941242.1">
    <property type="nucleotide sequence ID" value="NZ_CP021075.1"/>
</dbReference>
<proteinExistence type="predicted"/>
<dbReference type="Gene3D" id="2.180.10.10">
    <property type="entry name" value="RHS repeat-associated core"/>
    <property type="match status" value="1"/>
</dbReference>
<evidence type="ECO:0000256" key="1">
    <source>
        <dbReference type="SAM" id="MobiDB-lite"/>
    </source>
</evidence>
<dbReference type="AlphaFoldDB" id="A0AAP9XXL6"/>
<reference evidence="2 4" key="1">
    <citation type="submission" date="2020-12" db="EMBL/GenBank/DDBJ databases">
        <title>FDA dAtabase for Regulatory Grade micrObial Sequences (FDA-ARGOS): Supporting development and validation of Infectious Disease Dx tests.</title>
        <authorList>
            <person name="Minogue T."/>
            <person name="Wolcott M."/>
            <person name="Wasieloski L."/>
            <person name="Aguilar W."/>
            <person name="Moore D."/>
            <person name="Jaissle J."/>
            <person name="Tallon L."/>
            <person name="Sadzewicz L."/>
            <person name="Zhao X."/>
            <person name="Boylan J."/>
            <person name="Ott S."/>
            <person name="Bowen H."/>
            <person name="Vavikolanu K."/>
            <person name="Mehta A."/>
            <person name="Aluvathingal J."/>
            <person name="Nadendla S."/>
            <person name="Yan Y."/>
            <person name="Sichtig H."/>
        </authorList>
    </citation>
    <scope>NUCLEOTIDE SEQUENCE [LARGE SCALE GENOMIC DNA]</scope>
    <source>
        <strain evidence="2 4">FDAARGOS_949</strain>
    </source>
</reference>
<evidence type="ECO:0000313" key="5">
    <source>
        <dbReference type="Proteomes" id="UP001056386"/>
    </source>
</evidence>
<dbReference type="Proteomes" id="UP000594892">
    <property type="component" value="Chromosome 1"/>
</dbReference>
<feature type="region of interest" description="Disordered" evidence="1">
    <location>
        <begin position="78"/>
        <end position="97"/>
    </location>
</feature>
<keyword evidence="5" id="KW-1185">Reference proteome</keyword>
<name>A0AAP9XXL6_BURGL</name>